<name>A0ABT7Y843_9BACT</name>
<dbReference type="GO" id="GO:0030414">
    <property type="term" value="F:peptidase inhibitor activity"/>
    <property type="evidence" value="ECO:0007669"/>
    <property type="project" value="UniProtKB-KW"/>
</dbReference>
<dbReference type="SUPFAM" id="SSF141066">
    <property type="entry name" value="ICP-like"/>
    <property type="match status" value="1"/>
</dbReference>
<gene>
    <name evidence="4" type="ORF">QVH07_00925</name>
</gene>
<dbReference type="Proteomes" id="UP001171916">
    <property type="component" value="Unassembled WGS sequence"/>
</dbReference>
<comment type="caution">
    <text evidence="4">The sequence shown here is derived from an EMBL/GenBank/DDBJ whole genome shotgun (WGS) entry which is preliminary data.</text>
</comment>
<dbReference type="PANTHER" id="PTHR36530:SF1">
    <property type="entry name" value="AMOEBIASIN-1"/>
    <property type="match status" value="1"/>
</dbReference>
<dbReference type="Gene3D" id="2.60.40.2020">
    <property type="match status" value="1"/>
</dbReference>
<dbReference type="PROSITE" id="PS51257">
    <property type="entry name" value="PROKAR_LIPOPROTEIN"/>
    <property type="match status" value="1"/>
</dbReference>
<dbReference type="PANTHER" id="PTHR36530">
    <property type="entry name" value="INHIBITOR OF CYSTEINE PEPTIDASE"/>
    <property type="match status" value="1"/>
</dbReference>
<evidence type="ECO:0000256" key="2">
    <source>
        <dbReference type="ARBA" id="ARBA00022704"/>
    </source>
</evidence>
<evidence type="ECO:0000259" key="3">
    <source>
        <dbReference type="Pfam" id="PF09394"/>
    </source>
</evidence>
<dbReference type="EMBL" id="JAUEPH010000001">
    <property type="protein sequence ID" value="MDN3202683.1"/>
    <property type="molecule type" value="Genomic_DNA"/>
</dbReference>
<reference evidence="4" key="1">
    <citation type="submission" date="2023-06" db="EMBL/GenBank/DDBJ databases">
        <title>Robiginitalea aurantiacus sp. nov. and Algoriphagus sediminis sp. nov., isolated from coastal sediment.</title>
        <authorList>
            <person name="Zhou Z.Y."/>
            <person name="An J."/>
            <person name="Jia Y.W."/>
            <person name="Du Z.J."/>
        </authorList>
    </citation>
    <scope>NUCLEOTIDE SEQUENCE</scope>
    <source>
        <strain evidence="4">C2-7</strain>
    </source>
</reference>
<dbReference type="InterPro" id="IPR018990">
    <property type="entry name" value="Prot_inh_I42_chagasin"/>
</dbReference>
<accession>A0ABT7Y843</accession>
<proteinExistence type="predicted"/>
<dbReference type="Pfam" id="PF09394">
    <property type="entry name" value="Inhibitor_I42"/>
    <property type="match status" value="1"/>
</dbReference>
<feature type="domain" description="Proteinase inhibitor I42 chagasin" evidence="3">
    <location>
        <begin position="41"/>
        <end position="128"/>
    </location>
</feature>
<evidence type="ECO:0000313" key="4">
    <source>
        <dbReference type="EMBL" id="MDN3202683.1"/>
    </source>
</evidence>
<dbReference type="InterPro" id="IPR036331">
    <property type="entry name" value="Chagasin-like_sf"/>
</dbReference>
<dbReference type="InterPro" id="IPR052781">
    <property type="entry name" value="Cys_protease_inhibitor_I42"/>
</dbReference>
<evidence type="ECO:0000256" key="1">
    <source>
        <dbReference type="ARBA" id="ARBA00022690"/>
    </source>
</evidence>
<dbReference type="RefSeq" id="WP_289998237.1">
    <property type="nucleotide sequence ID" value="NZ_JAUEPH010000001.1"/>
</dbReference>
<keyword evidence="2" id="KW-0789">Thiol protease inhibitor</keyword>
<organism evidence="4 5">
    <name type="scientific">Algoriphagus sediminis</name>
    <dbReference type="NCBI Taxonomy" id="3057113"/>
    <lineage>
        <taxon>Bacteria</taxon>
        <taxon>Pseudomonadati</taxon>
        <taxon>Bacteroidota</taxon>
        <taxon>Cytophagia</taxon>
        <taxon>Cytophagales</taxon>
        <taxon>Cyclobacteriaceae</taxon>
        <taxon>Algoriphagus</taxon>
    </lineage>
</organism>
<sequence>MKYAKVLEVFSTEIRVSVALFIFLLVSCGPQNPRRETIETKSGEQFYIELPSKPTSGKKWFWVNKPDVSLVDSVGFLQEVSQTRTGDEAGIEMWNFEAMGTGSETVILEFKKSMEASPKQKRIYTINIR</sequence>
<keyword evidence="5" id="KW-1185">Reference proteome</keyword>
<protein>
    <submittedName>
        <fullName evidence="4">Protease inhibitor I42 family protein</fullName>
    </submittedName>
</protein>
<keyword evidence="1 4" id="KW-0646">Protease inhibitor</keyword>
<evidence type="ECO:0000313" key="5">
    <source>
        <dbReference type="Proteomes" id="UP001171916"/>
    </source>
</evidence>